<name>A0A450THZ4_9GAMM</name>
<evidence type="ECO:0000313" key="3">
    <source>
        <dbReference type="EMBL" id="VFK21439.1"/>
    </source>
</evidence>
<sequence>MTLEIGDSVLVKKNIKDPELGSDMGGWQGRISEIDDEDIVCVSWDSITLSRMPASMIKKCEQEGFDWDRYYLHKSDLESATPRDTNKDVDAVIRKLESEYGWFYLGEEGERVQSVLFGISPSDEWACFSAWDRYLKKKLLFPFKAIIDEPQDRGPLDTGDKVIVHGIGRIADPYGILVDLQHKKRNYRFPLADLEIIDKDSGNYQPVRDYVVWFANR</sequence>
<dbReference type="EMBL" id="CAADEZ010000428">
    <property type="protein sequence ID" value="VFJ66862.1"/>
    <property type="molecule type" value="Genomic_DNA"/>
</dbReference>
<evidence type="ECO:0000313" key="2">
    <source>
        <dbReference type="EMBL" id="VFJ66862.1"/>
    </source>
</evidence>
<dbReference type="Pfam" id="PF11535">
    <property type="entry name" value="Calci_bind_CcbP"/>
    <property type="match status" value="1"/>
</dbReference>
<reference evidence="2" key="1">
    <citation type="submission" date="2019-02" db="EMBL/GenBank/DDBJ databases">
        <authorList>
            <person name="Gruber-Vodicka R. H."/>
            <person name="Seah K. B. B."/>
        </authorList>
    </citation>
    <scope>NUCLEOTIDE SEQUENCE</scope>
    <source>
        <strain evidence="2">BECK_BZ163</strain>
        <strain evidence="3">BECK_BZ164</strain>
        <strain evidence="1">BECK_BZ165</strain>
    </source>
</reference>
<protein>
    <submittedName>
        <fullName evidence="2">Calcium binding</fullName>
    </submittedName>
</protein>
<dbReference type="EMBL" id="CAADFL010000786">
    <property type="protein sequence ID" value="VFK21439.1"/>
    <property type="molecule type" value="Genomic_DNA"/>
</dbReference>
<proteinExistence type="predicted"/>
<dbReference type="EMBL" id="CAADFA010000029">
    <property type="protein sequence ID" value="VFJ45678.1"/>
    <property type="molecule type" value="Genomic_DNA"/>
</dbReference>
<dbReference type="InterPro" id="IPR020994">
    <property type="entry name" value="Uncharacterised_Ca-bd_CcbP"/>
</dbReference>
<gene>
    <name evidence="2" type="ORF">BECKFM1743A_GA0114220_104283</name>
    <name evidence="3" type="ORF">BECKFM1743B_GA0114221_107861</name>
    <name evidence="1" type="ORF">BECKFM1743C_GA0114222_100292</name>
</gene>
<organism evidence="2">
    <name type="scientific">Candidatus Kentrum sp. FM</name>
    <dbReference type="NCBI Taxonomy" id="2126340"/>
    <lineage>
        <taxon>Bacteria</taxon>
        <taxon>Pseudomonadati</taxon>
        <taxon>Pseudomonadota</taxon>
        <taxon>Gammaproteobacteria</taxon>
        <taxon>Candidatus Kentrum</taxon>
    </lineage>
</organism>
<evidence type="ECO:0000313" key="1">
    <source>
        <dbReference type="EMBL" id="VFJ45678.1"/>
    </source>
</evidence>
<dbReference type="AlphaFoldDB" id="A0A450THZ4"/>
<accession>A0A450THZ4</accession>